<proteinExistence type="predicted"/>
<name>A0A1W6G171_9BETA</name>
<dbReference type="EMBL" id="KY315527">
    <property type="protein sequence ID" value="ARM06530.1"/>
    <property type="molecule type" value="Genomic_DNA"/>
</dbReference>
<protein>
    <submittedName>
        <fullName evidence="1">Uncharacterized protein</fullName>
    </submittedName>
</protein>
<reference evidence="1" key="1">
    <citation type="journal article" date="2018" name="BMC Genomics">
        <title>Comparative genomic, transcriptomic, and proteomic reannotation of human herpesvirus 6.</title>
        <authorList>
            <person name="Greninger A.L."/>
            <person name="Knudsen G.M."/>
            <person name="Roychoudhury P."/>
            <person name="Hanson D.J."/>
            <person name="Sedlak R.H."/>
            <person name="Xie H."/>
            <person name="Guan J."/>
            <person name="Nguyen T."/>
            <person name="Peddu V."/>
            <person name="Boeckh M."/>
            <person name="Huang M.L."/>
            <person name="Cook L."/>
            <person name="Depledge D.P."/>
            <person name="Zerr D.M."/>
            <person name="Koelle D.M."/>
            <person name="Gantt S."/>
            <person name="Yoshikawa T."/>
            <person name="Caserta M."/>
            <person name="Hill J.A."/>
            <person name="Jerome K.R."/>
        </authorList>
    </citation>
    <scope>NUCLEOTIDE SEQUENCE</scope>
    <source>
        <strain evidence="1">HP8H1</strain>
    </source>
</reference>
<organism evidence="1">
    <name type="scientific">Human betaherpesvirus 6</name>
    <dbReference type="NCBI Taxonomy" id="10368"/>
    <lineage>
        <taxon>Viruses</taxon>
        <taxon>Duplodnaviria</taxon>
        <taxon>Heunggongvirae</taxon>
        <taxon>Peploviricota</taxon>
        <taxon>Herviviricetes</taxon>
        <taxon>Herpesvirales</taxon>
        <taxon>Orthoherpesviridae</taxon>
        <taxon>Betaherpesvirinae</taxon>
        <taxon>Roseolovirus</taxon>
    </lineage>
</organism>
<accession>A0A1W6G171</accession>
<sequence>MIPKCVFCIMLAFSHGNKKFHTRRIIKSKIGARRRDIFQCCNFTTE</sequence>
<evidence type="ECO:0000313" key="1">
    <source>
        <dbReference type="EMBL" id="ARM06530.1"/>
    </source>
</evidence>